<keyword evidence="4" id="KW-0699">rRNA-binding</keyword>
<evidence type="ECO:0000256" key="4">
    <source>
        <dbReference type="HAMAP-Rule" id="MF_01310"/>
    </source>
</evidence>
<protein>
    <recommendedName>
        <fullName evidence="4">Small ribosomal subunit protein uS11</fullName>
    </recommendedName>
</protein>
<evidence type="ECO:0000256" key="1">
    <source>
        <dbReference type="ARBA" id="ARBA00006194"/>
    </source>
</evidence>
<dbReference type="GO" id="GO:0019843">
    <property type="term" value="F:rRNA binding"/>
    <property type="evidence" value="ECO:0007669"/>
    <property type="project" value="UniProtKB-UniRule"/>
</dbReference>
<comment type="function">
    <text evidence="4">Located on the platform of the 30S subunit, it bridges several disparate RNA helices of the 16S rRNA. Forms part of the Shine-Dalgarno cleft in the 70S ribosome.</text>
</comment>
<comment type="similarity">
    <text evidence="1 4">Belongs to the universal ribosomal protein uS11 family.</text>
</comment>
<dbReference type="KEGG" id="udi:ASNER_174"/>
<evidence type="ECO:0000256" key="2">
    <source>
        <dbReference type="ARBA" id="ARBA00022980"/>
    </source>
</evidence>
<organism evidence="5 6">
    <name type="scientific">Candidatus Uzinura diaspidicola str. ASNER</name>
    <dbReference type="NCBI Taxonomy" id="1133592"/>
    <lineage>
        <taxon>Bacteria</taxon>
        <taxon>Pseudomonadati</taxon>
        <taxon>Bacteroidota</taxon>
        <taxon>Flavobacteriia</taxon>
        <taxon>Flavobacteriales</taxon>
        <taxon>Candidatus Uzinura</taxon>
    </lineage>
</organism>
<dbReference type="InterPro" id="IPR036967">
    <property type="entry name" value="Ribosomal_uS11_sf"/>
</dbReference>
<keyword evidence="4" id="KW-0694">RNA-binding</keyword>
<dbReference type="OrthoDB" id="9806415at2"/>
<dbReference type="SUPFAM" id="SSF53137">
    <property type="entry name" value="Translational machinery components"/>
    <property type="match status" value="1"/>
</dbReference>
<dbReference type="PATRIC" id="fig|1133592.3.peg.162"/>
<dbReference type="Gene3D" id="3.30.420.80">
    <property type="entry name" value="Ribosomal protein S11"/>
    <property type="match status" value="1"/>
</dbReference>
<keyword evidence="6" id="KW-1185">Reference proteome</keyword>
<comment type="subunit">
    <text evidence="4">Part of the 30S ribosomal subunit. Interacts with proteins S7 and S18. Binds to IF-3.</text>
</comment>
<dbReference type="GO" id="GO:0005840">
    <property type="term" value="C:ribosome"/>
    <property type="evidence" value="ECO:0007669"/>
    <property type="project" value="UniProtKB-KW"/>
</dbReference>
<name>L7VJS3_9FLAO</name>
<dbReference type="GO" id="GO:1990904">
    <property type="term" value="C:ribonucleoprotein complex"/>
    <property type="evidence" value="ECO:0007669"/>
    <property type="project" value="UniProtKB-KW"/>
</dbReference>
<dbReference type="AlphaFoldDB" id="L7VJS3"/>
<evidence type="ECO:0000313" key="6">
    <source>
        <dbReference type="Proteomes" id="UP000011174"/>
    </source>
</evidence>
<dbReference type="PIRSF" id="PIRSF002131">
    <property type="entry name" value="Ribosomal_S11"/>
    <property type="match status" value="1"/>
</dbReference>
<dbReference type="GO" id="GO:0006412">
    <property type="term" value="P:translation"/>
    <property type="evidence" value="ECO:0007669"/>
    <property type="project" value="UniProtKB-UniRule"/>
</dbReference>
<dbReference type="NCBIfam" id="NF003698">
    <property type="entry name" value="PRK05309.1"/>
    <property type="match status" value="1"/>
</dbReference>
<dbReference type="Pfam" id="PF00411">
    <property type="entry name" value="Ribosomal_S11"/>
    <property type="match status" value="1"/>
</dbReference>
<proteinExistence type="inferred from homology"/>
<keyword evidence="3 4" id="KW-0687">Ribonucleoprotein</keyword>
<dbReference type="HAMAP" id="MF_01310">
    <property type="entry name" value="Ribosomal_uS11"/>
    <property type="match status" value="1"/>
</dbReference>
<reference evidence="5 6" key="1">
    <citation type="journal article" date="2013" name="Environ. Microbiol.">
        <title>The nutrient supplying capabilities of Uzinura, an endosymbiont of armoured scale insects.</title>
        <authorList>
            <person name="Sabree Z.L."/>
            <person name="Huang C.Y."/>
            <person name="Okusu A."/>
            <person name="Moran N.A."/>
            <person name="Normark B.B."/>
        </authorList>
    </citation>
    <scope>NUCLEOTIDE SEQUENCE [LARGE SCALE GENOMIC DNA]</scope>
    <source>
        <strain evidence="5 6">ASNER</strain>
    </source>
</reference>
<dbReference type="GO" id="GO:0003735">
    <property type="term" value="F:structural constituent of ribosome"/>
    <property type="evidence" value="ECO:0007669"/>
    <property type="project" value="InterPro"/>
</dbReference>
<sequence>MAKTTVKKPKVEVETIGNAYVGSTFNNIIITLTNKKGDVISSCSSGQMGFKGSKKNTPFAAQRVAETVAEKGFNSGIRKVYVIVNGPGLGRESAIRSLNKFISVISITDCTPFPHNGCRTPKKRRS</sequence>
<dbReference type="EMBL" id="CP003263">
    <property type="protein sequence ID" value="AGC66934.1"/>
    <property type="molecule type" value="Genomic_DNA"/>
</dbReference>
<dbReference type="Proteomes" id="UP000011174">
    <property type="component" value="Chromosome"/>
</dbReference>
<evidence type="ECO:0000256" key="3">
    <source>
        <dbReference type="ARBA" id="ARBA00023274"/>
    </source>
</evidence>
<gene>
    <name evidence="4 5" type="primary">rpsK</name>
    <name evidence="5" type="ORF">ASNER_174</name>
</gene>
<evidence type="ECO:0000313" key="5">
    <source>
        <dbReference type="EMBL" id="AGC66934.1"/>
    </source>
</evidence>
<dbReference type="InterPro" id="IPR001971">
    <property type="entry name" value="Ribosomal_uS11"/>
</dbReference>
<dbReference type="HOGENOM" id="CLU_072439_5_3_10"/>
<accession>L7VJS3</accession>
<keyword evidence="2 4" id="KW-0689">Ribosomal protein</keyword>
<dbReference type="PANTHER" id="PTHR11759">
    <property type="entry name" value="40S RIBOSOMAL PROTEIN S14/30S RIBOSOMAL PROTEIN S11"/>
    <property type="match status" value="1"/>
</dbReference>
<dbReference type="STRING" id="1133592.ASNER_174"/>